<evidence type="ECO:0000256" key="9">
    <source>
        <dbReference type="ARBA" id="ARBA00030169"/>
    </source>
</evidence>
<dbReference type="STRING" id="1198245.SAMN05444858_108200"/>
<gene>
    <name evidence="13" type="ORF">SAMN05444858_108200</name>
</gene>
<evidence type="ECO:0000256" key="4">
    <source>
        <dbReference type="ARBA" id="ARBA00011233"/>
    </source>
</evidence>
<feature type="binding site" evidence="12">
    <location>
        <position position="117"/>
    </location>
    <ligand>
        <name>Mg(2+)</name>
        <dbReference type="ChEBI" id="CHEBI:18420"/>
    </ligand>
</feature>
<evidence type="ECO:0000256" key="3">
    <source>
        <dbReference type="ARBA" id="ARBA00008621"/>
    </source>
</evidence>
<dbReference type="GO" id="GO:0047443">
    <property type="term" value="F:4-hydroxy-4-methyl-2-oxoglutarate aldolase activity"/>
    <property type="evidence" value="ECO:0007669"/>
    <property type="project" value="UniProtKB-EC"/>
</dbReference>
<comment type="catalytic activity">
    <reaction evidence="1">
        <text>4-hydroxy-4-methyl-2-oxoglutarate = 2 pyruvate</text>
        <dbReference type="Rhea" id="RHEA:22748"/>
        <dbReference type="ChEBI" id="CHEBI:15361"/>
        <dbReference type="ChEBI" id="CHEBI:58276"/>
        <dbReference type="EC" id="4.1.3.17"/>
    </reaction>
</comment>
<dbReference type="NCBIfam" id="NF006731">
    <property type="entry name" value="PRK09262.1"/>
    <property type="match status" value="1"/>
</dbReference>
<dbReference type="AlphaFoldDB" id="A0A1N7A167"/>
<dbReference type="Proteomes" id="UP000186004">
    <property type="component" value="Unassembled WGS sequence"/>
</dbReference>
<evidence type="ECO:0000256" key="7">
    <source>
        <dbReference type="ARBA" id="ARBA00016549"/>
    </source>
</evidence>
<evidence type="ECO:0000256" key="5">
    <source>
        <dbReference type="ARBA" id="ARBA00012213"/>
    </source>
</evidence>
<feature type="binding site" evidence="12">
    <location>
        <begin position="94"/>
        <end position="97"/>
    </location>
    <ligand>
        <name>substrate</name>
    </ligand>
</feature>
<keyword evidence="12" id="KW-0460">Magnesium</keyword>
<dbReference type="GO" id="GO:0008948">
    <property type="term" value="F:oxaloacetate decarboxylase activity"/>
    <property type="evidence" value="ECO:0007669"/>
    <property type="project" value="UniProtKB-EC"/>
</dbReference>
<name>A0A1N7A167_9ACTN</name>
<evidence type="ECO:0000313" key="14">
    <source>
        <dbReference type="Proteomes" id="UP000186004"/>
    </source>
</evidence>
<dbReference type="InterPro" id="IPR005493">
    <property type="entry name" value="RraA/RraA-like"/>
</dbReference>
<protein>
    <recommendedName>
        <fullName evidence="7">Putative 4-hydroxy-4-methyl-2-oxoglutarate aldolase</fullName>
        <ecNumber evidence="6">4.1.1.112</ecNumber>
        <ecNumber evidence="5">4.1.3.17</ecNumber>
    </recommendedName>
    <alternativeName>
        <fullName evidence="10">Oxaloacetate decarboxylase</fullName>
    </alternativeName>
    <alternativeName>
        <fullName evidence="9">RraA-like protein</fullName>
    </alternativeName>
</protein>
<dbReference type="EC" id="4.1.1.112" evidence="6"/>
<evidence type="ECO:0000256" key="2">
    <source>
        <dbReference type="ARBA" id="ARBA00001968"/>
    </source>
</evidence>
<evidence type="ECO:0000256" key="11">
    <source>
        <dbReference type="ARBA" id="ARBA00047973"/>
    </source>
</evidence>
<feature type="binding site" evidence="12">
    <location>
        <position position="116"/>
    </location>
    <ligand>
        <name>substrate</name>
    </ligand>
</feature>
<proteinExistence type="inferred from homology"/>
<evidence type="ECO:0000256" key="12">
    <source>
        <dbReference type="PIRSR" id="PIRSR605493-1"/>
    </source>
</evidence>
<comment type="cofactor">
    <cofactor evidence="2">
        <name>a divalent metal cation</name>
        <dbReference type="ChEBI" id="CHEBI:60240"/>
    </cofactor>
</comment>
<comment type="catalytic activity">
    <reaction evidence="11">
        <text>oxaloacetate + H(+) = pyruvate + CO2</text>
        <dbReference type="Rhea" id="RHEA:15641"/>
        <dbReference type="ChEBI" id="CHEBI:15361"/>
        <dbReference type="ChEBI" id="CHEBI:15378"/>
        <dbReference type="ChEBI" id="CHEBI:16452"/>
        <dbReference type="ChEBI" id="CHEBI:16526"/>
        <dbReference type="EC" id="4.1.1.112"/>
    </reaction>
</comment>
<dbReference type="GO" id="GO:0046872">
    <property type="term" value="F:metal ion binding"/>
    <property type="evidence" value="ECO:0007669"/>
    <property type="project" value="UniProtKB-KW"/>
</dbReference>
<comment type="subunit">
    <text evidence="4">Homotrimer.</text>
</comment>
<sequence length="219" mass="22554">MSGIGDAAGAVDQAVIGTLAAAGVATVYEATGRRGLIDADLAQIVPGTRVAGPARTVLCGQDDNRAVHEAMTRLRPGEVLVLTMPRPAPVALVGELLATQAKVAGAVGLLVDAAVRDVDELRELGLPIWARWTRVRGAAKRERGDLDVPVRVGGATVGPGDVVVLDADGAVVVPRGGAADAAAATNARIERETSLRARLEAGEYSYDLHGMRAEDERAG</sequence>
<dbReference type="SUPFAM" id="SSF89562">
    <property type="entry name" value="RraA-like"/>
    <property type="match status" value="1"/>
</dbReference>
<dbReference type="InterPro" id="IPR036704">
    <property type="entry name" value="RraA/RraA-like_sf"/>
</dbReference>
<keyword evidence="14" id="KW-1185">Reference proteome</keyword>
<comment type="similarity">
    <text evidence="3">Belongs to the class II aldolase/RraA-like family.</text>
</comment>
<organism evidence="13 14">
    <name type="scientific">Micromonospora avicenniae</name>
    <dbReference type="NCBI Taxonomy" id="1198245"/>
    <lineage>
        <taxon>Bacteria</taxon>
        <taxon>Bacillati</taxon>
        <taxon>Actinomycetota</taxon>
        <taxon>Actinomycetes</taxon>
        <taxon>Micromonosporales</taxon>
        <taxon>Micromonosporaceae</taxon>
        <taxon>Micromonospora</taxon>
    </lineage>
</organism>
<evidence type="ECO:0000256" key="10">
    <source>
        <dbReference type="ARBA" id="ARBA00032305"/>
    </source>
</evidence>
<dbReference type="Pfam" id="PF03737">
    <property type="entry name" value="RraA-like"/>
    <property type="match status" value="1"/>
</dbReference>
<evidence type="ECO:0000256" key="6">
    <source>
        <dbReference type="ARBA" id="ARBA00012947"/>
    </source>
</evidence>
<evidence type="ECO:0000256" key="8">
    <source>
        <dbReference type="ARBA" id="ARBA00025046"/>
    </source>
</evidence>
<accession>A0A1N7A167</accession>
<comment type="function">
    <text evidence="8">Catalyzes the aldol cleavage of 4-hydroxy-4-methyl-2-oxoglutarate (HMG) into 2 molecules of pyruvate. Also contains a secondary oxaloacetate (OAA) decarboxylase activity due to the common pyruvate enolate transition state formed following C-C bond cleavage in the retro-aldol and decarboxylation reactions.</text>
</comment>
<dbReference type="PANTHER" id="PTHR33254">
    <property type="entry name" value="4-HYDROXY-4-METHYL-2-OXOGLUTARATE ALDOLASE 3-RELATED"/>
    <property type="match status" value="1"/>
</dbReference>
<dbReference type="EC" id="4.1.3.17" evidence="5"/>
<reference evidence="13 14" key="1">
    <citation type="submission" date="2017-01" db="EMBL/GenBank/DDBJ databases">
        <authorList>
            <person name="Mah S.A."/>
            <person name="Swanson W.J."/>
            <person name="Moy G.W."/>
            <person name="Vacquier V.D."/>
        </authorList>
    </citation>
    <scope>NUCLEOTIDE SEQUENCE [LARGE SCALE GENOMIC DNA]</scope>
    <source>
        <strain evidence="13 14">DSM 45758</strain>
    </source>
</reference>
<dbReference type="CDD" id="cd16841">
    <property type="entry name" value="RraA_family"/>
    <property type="match status" value="1"/>
</dbReference>
<dbReference type="PANTHER" id="PTHR33254:SF16">
    <property type="entry name" value="BLR3842 PROTEIN"/>
    <property type="match status" value="1"/>
</dbReference>
<comment type="cofactor">
    <cofactor evidence="12">
        <name>Mg(2+)</name>
        <dbReference type="ChEBI" id="CHEBI:18420"/>
    </cofactor>
</comment>
<evidence type="ECO:0000256" key="1">
    <source>
        <dbReference type="ARBA" id="ARBA00001342"/>
    </source>
</evidence>
<dbReference type="RefSeq" id="WP_217696777.1">
    <property type="nucleotide sequence ID" value="NZ_FTNF01000008.1"/>
</dbReference>
<dbReference type="Gene3D" id="3.50.30.40">
    <property type="entry name" value="Ribonuclease E inhibitor RraA/RraA-like"/>
    <property type="match status" value="1"/>
</dbReference>
<keyword evidence="12" id="KW-0479">Metal-binding</keyword>
<evidence type="ECO:0000313" key="13">
    <source>
        <dbReference type="EMBL" id="SIR32753.1"/>
    </source>
</evidence>
<dbReference type="EMBL" id="FTNF01000008">
    <property type="protein sequence ID" value="SIR32753.1"/>
    <property type="molecule type" value="Genomic_DNA"/>
</dbReference>